<accession>A0A413T4H4</accession>
<reference evidence="1 2" key="1">
    <citation type="submission" date="2018-08" db="EMBL/GenBank/DDBJ databases">
        <title>A genome reference for cultivated species of the human gut microbiota.</title>
        <authorList>
            <person name="Zou Y."/>
            <person name="Xue W."/>
            <person name="Luo G."/>
        </authorList>
    </citation>
    <scope>NUCLEOTIDE SEQUENCE [LARGE SCALE GENOMIC DNA]</scope>
    <source>
        <strain evidence="1 2">AM42-38</strain>
    </source>
</reference>
<proteinExistence type="predicted"/>
<dbReference type="Proteomes" id="UP000283855">
    <property type="component" value="Unassembled WGS sequence"/>
</dbReference>
<protein>
    <submittedName>
        <fullName evidence="1">Uncharacterized protein</fullName>
    </submittedName>
</protein>
<evidence type="ECO:0000313" key="2">
    <source>
        <dbReference type="Proteomes" id="UP000283855"/>
    </source>
</evidence>
<gene>
    <name evidence="1" type="ORF">DW921_01140</name>
</gene>
<organism evidence="1 2">
    <name type="scientific">Phocaeicola coprophilus</name>
    <dbReference type="NCBI Taxonomy" id="387090"/>
    <lineage>
        <taxon>Bacteria</taxon>
        <taxon>Pseudomonadati</taxon>
        <taxon>Bacteroidota</taxon>
        <taxon>Bacteroidia</taxon>
        <taxon>Bacteroidales</taxon>
        <taxon>Bacteroidaceae</taxon>
        <taxon>Phocaeicola</taxon>
    </lineage>
</organism>
<sequence length="60" mass="6804">MPKDPKKTIRIMMILCIFIGLAALAVAIVAVAKEEYIITTAMLLVGAWQIVNYRKWKKNL</sequence>
<name>A0A413T4H4_9BACT</name>
<dbReference type="AlphaFoldDB" id="A0A413T4H4"/>
<dbReference type="EMBL" id="QSFT01000002">
    <property type="protein sequence ID" value="RHA78586.1"/>
    <property type="molecule type" value="Genomic_DNA"/>
</dbReference>
<evidence type="ECO:0000313" key="1">
    <source>
        <dbReference type="EMBL" id="RHA78586.1"/>
    </source>
</evidence>
<comment type="caution">
    <text evidence="1">The sequence shown here is derived from an EMBL/GenBank/DDBJ whole genome shotgun (WGS) entry which is preliminary data.</text>
</comment>